<dbReference type="GO" id="GO:0016757">
    <property type="term" value="F:glycosyltransferase activity"/>
    <property type="evidence" value="ECO:0007669"/>
    <property type="project" value="UniProtKB-KW"/>
</dbReference>
<feature type="active site" description="Nucleophile" evidence="9">
    <location>
        <position position="215"/>
    </location>
</feature>
<feature type="chain" id="PRO_5007902447" evidence="10">
    <location>
        <begin position="24"/>
        <end position="239"/>
    </location>
</feature>
<keyword evidence="5" id="KW-0378">Hydrolase</keyword>
<accession>A0A169R6E7</accession>
<evidence type="ECO:0000259" key="11">
    <source>
        <dbReference type="PROSITE" id="PS52029"/>
    </source>
</evidence>
<keyword evidence="8 9" id="KW-0961">Cell wall biogenesis/degradation</keyword>
<reference evidence="12 13" key="1">
    <citation type="journal article" date="2016" name="Genome Announc.">
        <title>Complete Genome Sequence of Methylobacterium populi P-1M, Isolated from Pink-Pigmented Household Biofilm.</title>
        <authorList>
            <person name="Morohoshi T."/>
            <person name="Ikeda T."/>
        </authorList>
    </citation>
    <scope>NUCLEOTIDE SEQUENCE [LARGE SCALE GENOMIC DNA]</scope>
    <source>
        <strain evidence="12 13">P-1M</strain>
    </source>
</reference>
<comment type="pathway">
    <text evidence="1 9">Cell wall biogenesis; peptidoglycan biosynthesis.</text>
</comment>
<dbReference type="Gene3D" id="2.40.440.10">
    <property type="entry name" value="L,D-transpeptidase catalytic domain-like"/>
    <property type="match status" value="1"/>
</dbReference>
<evidence type="ECO:0000256" key="5">
    <source>
        <dbReference type="ARBA" id="ARBA00022801"/>
    </source>
</evidence>
<keyword evidence="6 9" id="KW-0133">Cell shape</keyword>
<name>A0A169R6E7_9HYPH</name>
<dbReference type="PANTHER" id="PTHR30582:SF24">
    <property type="entry name" value="L,D-TRANSPEPTIDASE ERFK_SRFK-RELATED"/>
    <property type="match status" value="1"/>
</dbReference>
<comment type="similarity">
    <text evidence="2">Belongs to the YkuD family.</text>
</comment>
<dbReference type="OrthoDB" id="8446117at2"/>
<evidence type="ECO:0000256" key="7">
    <source>
        <dbReference type="ARBA" id="ARBA00022984"/>
    </source>
</evidence>
<dbReference type="GO" id="GO:0008360">
    <property type="term" value="P:regulation of cell shape"/>
    <property type="evidence" value="ECO:0007669"/>
    <property type="project" value="UniProtKB-UniRule"/>
</dbReference>
<dbReference type="Pfam" id="PF03734">
    <property type="entry name" value="YkuD"/>
    <property type="match status" value="1"/>
</dbReference>
<dbReference type="CDD" id="cd16913">
    <property type="entry name" value="YkuD_like"/>
    <property type="match status" value="1"/>
</dbReference>
<dbReference type="GO" id="GO:0071972">
    <property type="term" value="F:peptidoglycan L,D-transpeptidase activity"/>
    <property type="evidence" value="ECO:0007669"/>
    <property type="project" value="TreeGrafter"/>
</dbReference>
<feature type="signal peptide" evidence="10">
    <location>
        <begin position="1"/>
        <end position="23"/>
    </location>
</feature>
<evidence type="ECO:0000256" key="10">
    <source>
        <dbReference type="SAM" id="SignalP"/>
    </source>
</evidence>
<evidence type="ECO:0000256" key="6">
    <source>
        <dbReference type="ARBA" id="ARBA00022960"/>
    </source>
</evidence>
<dbReference type="GO" id="GO:0071555">
    <property type="term" value="P:cell wall organization"/>
    <property type="evidence" value="ECO:0007669"/>
    <property type="project" value="UniProtKB-UniRule"/>
</dbReference>
<dbReference type="InterPro" id="IPR038063">
    <property type="entry name" value="Transpep_catalytic_dom"/>
</dbReference>
<dbReference type="FunFam" id="2.40.440.10:FF:000002">
    <property type="entry name" value="L,D-transpeptidase ErfK/SrfK"/>
    <property type="match status" value="1"/>
</dbReference>
<evidence type="ECO:0000256" key="3">
    <source>
        <dbReference type="ARBA" id="ARBA00022676"/>
    </source>
</evidence>
<dbReference type="InterPro" id="IPR005490">
    <property type="entry name" value="LD_TPept_cat_dom"/>
</dbReference>
<evidence type="ECO:0000256" key="9">
    <source>
        <dbReference type="PROSITE-ProRule" id="PRU01373"/>
    </source>
</evidence>
<dbReference type="GO" id="GO:0018104">
    <property type="term" value="P:peptidoglycan-protein cross-linking"/>
    <property type="evidence" value="ECO:0007669"/>
    <property type="project" value="TreeGrafter"/>
</dbReference>
<dbReference type="GO" id="GO:0005576">
    <property type="term" value="C:extracellular region"/>
    <property type="evidence" value="ECO:0007669"/>
    <property type="project" value="TreeGrafter"/>
</dbReference>
<dbReference type="PANTHER" id="PTHR30582">
    <property type="entry name" value="L,D-TRANSPEPTIDASE"/>
    <property type="match status" value="1"/>
</dbReference>
<evidence type="ECO:0000256" key="8">
    <source>
        <dbReference type="ARBA" id="ARBA00023316"/>
    </source>
</evidence>
<dbReference type="Proteomes" id="UP000218288">
    <property type="component" value="Chromosome"/>
</dbReference>
<dbReference type="EMBL" id="AP014809">
    <property type="protein sequence ID" value="BAU91782.1"/>
    <property type="molecule type" value="Genomic_DNA"/>
</dbReference>
<dbReference type="PROSITE" id="PS51257">
    <property type="entry name" value="PROKAR_LIPOPROTEIN"/>
    <property type="match status" value="1"/>
</dbReference>
<evidence type="ECO:0000256" key="4">
    <source>
        <dbReference type="ARBA" id="ARBA00022679"/>
    </source>
</evidence>
<dbReference type="SUPFAM" id="SSF141523">
    <property type="entry name" value="L,D-transpeptidase catalytic domain-like"/>
    <property type="match status" value="1"/>
</dbReference>
<evidence type="ECO:0000256" key="2">
    <source>
        <dbReference type="ARBA" id="ARBA00005992"/>
    </source>
</evidence>
<evidence type="ECO:0000313" key="13">
    <source>
        <dbReference type="Proteomes" id="UP000218288"/>
    </source>
</evidence>
<dbReference type="PROSITE" id="PS52029">
    <property type="entry name" value="LD_TPASE"/>
    <property type="match status" value="1"/>
</dbReference>
<protein>
    <submittedName>
        <fullName evidence="12">ErfK/YbiS/YcfS/YnhG family protein</fullName>
    </submittedName>
</protein>
<dbReference type="InterPro" id="IPR050979">
    <property type="entry name" value="LD-transpeptidase"/>
</dbReference>
<keyword evidence="7 9" id="KW-0573">Peptidoglycan synthesis</keyword>
<feature type="domain" description="L,D-TPase catalytic" evidence="11">
    <location>
        <begin position="110"/>
        <end position="239"/>
    </location>
</feature>
<gene>
    <name evidence="12" type="ORF">MPPM_3177</name>
</gene>
<keyword evidence="3" id="KW-0328">Glycosyltransferase</keyword>
<dbReference type="UniPathway" id="UPA00219"/>
<keyword evidence="10" id="KW-0732">Signal</keyword>
<sequence length="239" mass="25620">MRAKWSVALAALAIAGACGPAMAQTGPGRYGGGFIEFLMTGDAHGPTRRPAVDGYGALGEPRQAAIAPQPRARFAALPTGPAAEESAVARAIDPRYARQVIAYDGPGRAGQIVIDTNAKYLYLIQTGGQAIRYGIGVGRPGFVWTGAKTITAKREWPDWTPPAEMLRRRPDLPRHMVGGPENPLGARAMYLGTSLYRIHGTNEPHTIGQNVSSGCIRMMNEDVIDLYERTPVGTRVEVI</sequence>
<dbReference type="AlphaFoldDB" id="A0A169R6E7"/>
<dbReference type="RefSeq" id="WP_096485843.1">
    <property type="nucleotide sequence ID" value="NZ_AP014809.1"/>
</dbReference>
<feature type="active site" description="Proton donor/acceptor" evidence="9">
    <location>
        <position position="199"/>
    </location>
</feature>
<keyword evidence="4" id="KW-0808">Transferase</keyword>
<evidence type="ECO:0000256" key="1">
    <source>
        <dbReference type="ARBA" id="ARBA00004752"/>
    </source>
</evidence>
<proteinExistence type="inferred from homology"/>
<evidence type="ECO:0000313" key="12">
    <source>
        <dbReference type="EMBL" id="BAU91782.1"/>
    </source>
</evidence>
<organism evidence="12 13">
    <name type="scientific">Methylorubrum populi</name>
    <dbReference type="NCBI Taxonomy" id="223967"/>
    <lineage>
        <taxon>Bacteria</taxon>
        <taxon>Pseudomonadati</taxon>
        <taxon>Pseudomonadota</taxon>
        <taxon>Alphaproteobacteria</taxon>
        <taxon>Hyphomicrobiales</taxon>
        <taxon>Methylobacteriaceae</taxon>
        <taxon>Methylorubrum</taxon>
    </lineage>
</organism>